<reference evidence="2" key="2">
    <citation type="journal article" date="2013" name="Stand. Genomic Sci.">
        <title>Complete genome sequence of Desulfocapsa sulfexigens, a marine deltaproteobacterium specialized in disproportionating inorganic sulfur compounds.</title>
        <authorList>
            <person name="Finster K.W."/>
            <person name="Kjeldsen K.U."/>
            <person name="Kube M."/>
            <person name="Reinhardt R."/>
            <person name="Mussmann M."/>
            <person name="Amann R."/>
            <person name="Schreiber L."/>
        </authorList>
    </citation>
    <scope>NUCLEOTIDE SEQUENCE [LARGE SCALE GENOMIC DNA]</scope>
    <source>
        <strain evidence="2">DSM 10523 / SB164P1</strain>
    </source>
</reference>
<dbReference type="BioCyc" id="DPIE1322246:BN4_RS07590-MONOMER"/>
<dbReference type="Proteomes" id="UP000011724">
    <property type="component" value="Chromosome"/>
</dbReference>
<dbReference type="EMBL" id="FO203427">
    <property type="protein sequence ID" value="CCH48747.1"/>
    <property type="molecule type" value="Genomic_DNA"/>
</dbReference>
<reference evidence="1 2" key="1">
    <citation type="journal article" date="2013" name="PLoS ONE">
        <title>The first genomic and proteomic characterization of a deep-sea sulfate reducer: insights into the piezophilic lifestyle of Desulfovibrio piezophilus.</title>
        <authorList>
            <person name="Pradel N."/>
            <person name="Ji B."/>
            <person name="Gimenez G."/>
            <person name="Talla E."/>
            <person name="Lenoble P."/>
            <person name="Garel M."/>
            <person name="Tamburini C."/>
            <person name="Fourquet P."/>
            <person name="Lebrun R."/>
            <person name="Bertin P."/>
            <person name="Denis Y."/>
            <person name="Pophillat M."/>
            <person name="Barbe V."/>
            <person name="Ollivier B."/>
            <person name="Dolla A."/>
        </authorList>
    </citation>
    <scope>NUCLEOTIDE SEQUENCE [LARGE SCALE GENOMIC DNA]</scope>
    <source>
        <strain evidence="2">DSM 10523 / SB164P1</strain>
    </source>
</reference>
<dbReference type="AlphaFoldDB" id="M1WS75"/>
<accession>M1WS75</accession>
<evidence type="ECO:0000313" key="1">
    <source>
        <dbReference type="EMBL" id="CCH48747.1"/>
    </source>
</evidence>
<proteinExistence type="predicted"/>
<dbReference type="RefSeq" id="WP_015414793.1">
    <property type="nucleotide sequence ID" value="NC_020409.1"/>
</dbReference>
<dbReference type="STRING" id="1322246.BN4_11512"/>
<evidence type="ECO:0000313" key="2">
    <source>
        <dbReference type="Proteomes" id="UP000011724"/>
    </source>
</evidence>
<keyword evidence="2" id="KW-1185">Reference proteome</keyword>
<dbReference type="InterPro" id="IPR010281">
    <property type="entry name" value="DUF885"/>
</dbReference>
<dbReference type="HOGENOM" id="CLU_515570_0_0_7"/>
<protein>
    <recommendedName>
        <fullName evidence="3">DUF885 domain-containing protein</fullName>
    </recommendedName>
</protein>
<dbReference type="OrthoDB" id="5441491at2"/>
<dbReference type="KEGG" id="dpi:BN4_11512"/>
<organism evidence="1 2">
    <name type="scientific">Pseudodesulfovibrio piezophilus (strain DSM 21447 / JCM 15486 / C1TLV30)</name>
    <name type="common">Desulfovibrio piezophilus</name>
    <dbReference type="NCBI Taxonomy" id="1322246"/>
    <lineage>
        <taxon>Bacteria</taxon>
        <taxon>Pseudomonadati</taxon>
        <taxon>Thermodesulfobacteriota</taxon>
        <taxon>Desulfovibrionia</taxon>
        <taxon>Desulfovibrionales</taxon>
        <taxon>Desulfovibrionaceae</taxon>
    </lineage>
</organism>
<dbReference type="eggNOG" id="COG4805">
    <property type="taxonomic scope" value="Bacteria"/>
</dbReference>
<gene>
    <name evidence="1" type="ordered locus">BN4_11512</name>
</gene>
<dbReference type="PATRIC" id="fig|879567.3.peg.1583"/>
<dbReference type="Pfam" id="PF05960">
    <property type="entry name" value="DUF885"/>
    <property type="match status" value="1"/>
</dbReference>
<evidence type="ECO:0008006" key="3">
    <source>
        <dbReference type="Google" id="ProtNLM"/>
    </source>
</evidence>
<name>M1WS75_PSEP2</name>
<sequence length="528" mass="59064">MQTKLVGKYFSYLAKNFPVMCTSGVFQLMPPVSDAAKYLDSYDDLSSKGIAKHVDKLRRFQKEFTEATARAGTVQERSVGEALCLSVSCVLAELDIIRTWEKSPALYLQVAFIGLEQATILPSKTERLREKRLTKRLKAVPSFLALAQANIESVSTSERALAQTMVRDCARSLSALGESDLGKVGKRPRMLADCMVALRDFDRFLATQQEIPDQEGPSFAIMAAEVLGTGKTPHQIYELAKEEFSKRLEILQKIQSDTGVDWQTALAEYDGPAENGMEAQDIVVREIHRLRAFVFETALPSVFTDSSLRIEPQPLHQASTLRPIHYAPALGAWAEEPSRCYVSPLIFTGRGFRDNPTRLKRIKREFVFMVARQSYPGRHLLDSQRRTMGDSPLAQITNPLFTHGWLAFAENMLEELGYLQTQQDRLAYHRRALSRAASAMIDAGLAVGKLDQEACMAILKDTGYSTKEALERLKSIRLSPASRVISTLGLYEMTSLYKDSGLPLDEFCKKLFANGQIPFVSARRIMLG</sequence>